<name>A0A232F7S6_9HYME</name>
<reference evidence="2 3" key="1">
    <citation type="journal article" date="2017" name="Curr. Biol.">
        <title>The Evolution of Venom by Co-option of Single-Copy Genes.</title>
        <authorList>
            <person name="Martinson E.O."/>
            <person name="Mrinalini"/>
            <person name="Kelkar Y.D."/>
            <person name="Chang C.H."/>
            <person name="Werren J.H."/>
        </authorList>
    </citation>
    <scope>NUCLEOTIDE SEQUENCE [LARGE SCALE GENOMIC DNA]</scope>
    <source>
        <strain evidence="2 3">Alberta</strain>
        <tissue evidence="2">Whole body</tissue>
    </source>
</reference>
<keyword evidence="1" id="KW-1133">Transmembrane helix</keyword>
<feature type="transmembrane region" description="Helical" evidence="1">
    <location>
        <begin position="65"/>
        <end position="83"/>
    </location>
</feature>
<sequence>MIMSYSTGLTLSQSGFGVGLPKIRRIILSLALPRIRTINRTSNKQNTLAAFISSFRCGFGMSSPILTAAAAVEISYSLMLFFTPRQCTQIKML</sequence>
<proteinExistence type="predicted"/>
<dbReference type="AlphaFoldDB" id="A0A232F7S6"/>
<dbReference type="EMBL" id="NNAY01000757">
    <property type="protein sequence ID" value="OXU26652.1"/>
    <property type="molecule type" value="Genomic_DNA"/>
</dbReference>
<comment type="caution">
    <text evidence="2">The sequence shown here is derived from an EMBL/GenBank/DDBJ whole genome shotgun (WGS) entry which is preliminary data.</text>
</comment>
<gene>
    <name evidence="2" type="ORF">TSAR_007766</name>
</gene>
<protein>
    <submittedName>
        <fullName evidence="2">Uncharacterized protein</fullName>
    </submittedName>
</protein>
<evidence type="ECO:0000313" key="3">
    <source>
        <dbReference type="Proteomes" id="UP000215335"/>
    </source>
</evidence>
<keyword evidence="1" id="KW-0812">Transmembrane</keyword>
<organism evidence="2 3">
    <name type="scientific">Trichomalopsis sarcophagae</name>
    <dbReference type="NCBI Taxonomy" id="543379"/>
    <lineage>
        <taxon>Eukaryota</taxon>
        <taxon>Metazoa</taxon>
        <taxon>Ecdysozoa</taxon>
        <taxon>Arthropoda</taxon>
        <taxon>Hexapoda</taxon>
        <taxon>Insecta</taxon>
        <taxon>Pterygota</taxon>
        <taxon>Neoptera</taxon>
        <taxon>Endopterygota</taxon>
        <taxon>Hymenoptera</taxon>
        <taxon>Apocrita</taxon>
        <taxon>Proctotrupomorpha</taxon>
        <taxon>Chalcidoidea</taxon>
        <taxon>Pteromalidae</taxon>
        <taxon>Pteromalinae</taxon>
        <taxon>Trichomalopsis</taxon>
    </lineage>
</organism>
<keyword evidence="3" id="KW-1185">Reference proteome</keyword>
<accession>A0A232F7S6</accession>
<keyword evidence="1" id="KW-0472">Membrane</keyword>
<dbReference type="Proteomes" id="UP000215335">
    <property type="component" value="Unassembled WGS sequence"/>
</dbReference>
<evidence type="ECO:0000313" key="2">
    <source>
        <dbReference type="EMBL" id="OXU26652.1"/>
    </source>
</evidence>
<evidence type="ECO:0000256" key="1">
    <source>
        <dbReference type="SAM" id="Phobius"/>
    </source>
</evidence>